<comment type="caution">
    <text evidence="2">The sequence shown here is derived from an EMBL/GenBank/DDBJ whole genome shotgun (WGS) entry which is preliminary data.</text>
</comment>
<dbReference type="EC" id="1.6.5.2" evidence="2"/>
<accession>A0ABT9T897</accession>
<dbReference type="Proteomes" id="UP001244623">
    <property type="component" value="Unassembled WGS sequence"/>
</dbReference>
<evidence type="ECO:0000313" key="2">
    <source>
        <dbReference type="EMBL" id="MDQ0019705.1"/>
    </source>
</evidence>
<evidence type="ECO:0000313" key="3">
    <source>
        <dbReference type="Proteomes" id="UP001244623"/>
    </source>
</evidence>
<name>A0ABT9T897_9GAMM</name>
<protein>
    <submittedName>
        <fullName evidence="2">NAD(P)H dehydrogenase (Quinone)</fullName>
        <ecNumber evidence="2">1.6.5.2</ecNumber>
    </submittedName>
</protein>
<evidence type="ECO:0000256" key="1">
    <source>
        <dbReference type="SAM" id="MobiDB-lite"/>
    </source>
</evidence>
<keyword evidence="3" id="KW-1185">Reference proteome</keyword>
<reference evidence="2 3" key="1">
    <citation type="submission" date="2023-07" db="EMBL/GenBank/DDBJ databases">
        <title>Sorghum-associated microbial communities from plants grown in Nebraska, USA.</title>
        <authorList>
            <person name="Schachtman D."/>
        </authorList>
    </citation>
    <scope>NUCLEOTIDE SEQUENCE [LARGE SCALE GENOMIC DNA]</scope>
    <source>
        <strain evidence="2 3">CC49</strain>
    </source>
</reference>
<dbReference type="GO" id="GO:0003955">
    <property type="term" value="F:NAD(P)H dehydrogenase (quinone) activity"/>
    <property type="evidence" value="ECO:0007669"/>
    <property type="project" value="UniProtKB-EC"/>
</dbReference>
<proteinExistence type="predicted"/>
<gene>
    <name evidence="2" type="ORF">J2X94_001859</name>
</gene>
<feature type="region of interest" description="Disordered" evidence="1">
    <location>
        <begin position="54"/>
        <end position="77"/>
    </location>
</feature>
<keyword evidence="2" id="KW-0560">Oxidoreductase</keyword>
<organism evidence="2 3">
    <name type="scientific">[Curtobacterium] plantarum</name>
    <dbReference type="NCBI Taxonomy" id="221276"/>
    <lineage>
        <taxon>Bacteria</taxon>
        <taxon>Pseudomonadati</taxon>
        <taxon>Pseudomonadota</taxon>
        <taxon>Gammaproteobacteria</taxon>
        <taxon>Enterobacterales</taxon>
        <taxon>Erwiniaceae</taxon>
        <taxon>Pantoea</taxon>
    </lineage>
</organism>
<sequence>MAWMADNTSQEIREACLEQWATRLRYIEQEAPLFFHAREDYTDEQRLRPGIEAKTGFQWNPPAGQTHDAAYTNNLKK</sequence>
<dbReference type="RefSeq" id="WP_061703185.1">
    <property type="nucleotide sequence ID" value="NZ_JAUSSJ010000002.1"/>
</dbReference>
<dbReference type="EMBL" id="JAUSSJ010000002">
    <property type="protein sequence ID" value="MDQ0019705.1"/>
    <property type="molecule type" value="Genomic_DNA"/>
</dbReference>